<evidence type="ECO:0000259" key="5">
    <source>
        <dbReference type="Pfam" id="PF04542"/>
    </source>
</evidence>
<dbReference type="SUPFAM" id="SSF88946">
    <property type="entry name" value="Sigma2 domain of RNA polymerase sigma factors"/>
    <property type="match status" value="1"/>
</dbReference>
<dbReference type="EMBL" id="CP003280">
    <property type="protein sequence ID" value="AFL82603.1"/>
    <property type="molecule type" value="Genomic_DNA"/>
</dbReference>
<dbReference type="Gene3D" id="1.10.1740.10">
    <property type="match status" value="1"/>
</dbReference>
<dbReference type="SUPFAM" id="SSF88659">
    <property type="entry name" value="Sigma3 and sigma4 domains of RNA polymerase sigma factors"/>
    <property type="match status" value="1"/>
</dbReference>
<dbReference type="Pfam" id="PF04542">
    <property type="entry name" value="Sigma70_r2"/>
    <property type="match status" value="1"/>
</dbReference>
<evidence type="ECO:0000313" key="8">
    <source>
        <dbReference type="Proteomes" id="UP000006049"/>
    </source>
</evidence>
<dbReference type="InterPro" id="IPR036388">
    <property type="entry name" value="WH-like_DNA-bd_sf"/>
</dbReference>
<dbReference type="AlphaFoldDB" id="I3Z035"/>
<keyword evidence="2" id="KW-0805">Transcription regulation</keyword>
<accession>I3Z035</accession>
<dbReference type="InterPro" id="IPR013325">
    <property type="entry name" value="RNA_pol_sigma_r2"/>
</dbReference>
<evidence type="ECO:0000259" key="6">
    <source>
        <dbReference type="Pfam" id="PF08281"/>
    </source>
</evidence>
<dbReference type="PATRIC" id="fig|746697.3.peg.3217"/>
<dbReference type="InterPro" id="IPR013249">
    <property type="entry name" value="RNA_pol_sigma70_r4_t2"/>
</dbReference>
<dbReference type="InterPro" id="IPR013324">
    <property type="entry name" value="RNA_pol_sigma_r3/r4-like"/>
</dbReference>
<protein>
    <submittedName>
        <fullName evidence="7">DNA-directed RNA polymerase specialized sigma subunit, sigma24</fullName>
    </submittedName>
</protein>
<comment type="similarity">
    <text evidence="1">Belongs to the sigma-70 factor family. ECF subfamily.</text>
</comment>
<dbReference type="STRING" id="746697.Aeqsu_3169"/>
<dbReference type="InterPro" id="IPR014284">
    <property type="entry name" value="RNA_pol_sigma-70_dom"/>
</dbReference>
<dbReference type="GO" id="GO:0016987">
    <property type="term" value="F:sigma factor activity"/>
    <property type="evidence" value="ECO:0007669"/>
    <property type="project" value="UniProtKB-KW"/>
</dbReference>
<organism evidence="7 8">
    <name type="scientific">Aequorivita sublithincola (strain DSM 14238 / LMG 21431 / ACAM 643 / 9-3)</name>
    <dbReference type="NCBI Taxonomy" id="746697"/>
    <lineage>
        <taxon>Bacteria</taxon>
        <taxon>Pseudomonadati</taxon>
        <taxon>Bacteroidota</taxon>
        <taxon>Flavobacteriia</taxon>
        <taxon>Flavobacteriales</taxon>
        <taxon>Flavobacteriaceae</taxon>
        <taxon>Aequorivita</taxon>
    </lineage>
</organism>
<evidence type="ECO:0000256" key="2">
    <source>
        <dbReference type="ARBA" id="ARBA00023015"/>
    </source>
</evidence>
<evidence type="ECO:0000256" key="1">
    <source>
        <dbReference type="ARBA" id="ARBA00010641"/>
    </source>
</evidence>
<dbReference type="Gene3D" id="1.10.10.10">
    <property type="entry name" value="Winged helix-like DNA-binding domain superfamily/Winged helix DNA-binding domain"/>
    <property type="match status" value="1"/>
</dbReference>
<feature type="domain" description="RNA polymerase sigma factor 70 region 4 type 2" evidence="6">
    <location>
        <begin position="110"/>
        <end position="159"/>
    </location>
</feature>
<dbReference type="GO" id="GO:0006352">
    <property type="term" value="P:DNA-templated transcription initiation"/>
    <property type="evidence" value="ECO:0007669"/>
    <property type="project" value="InterPro"/>
</dbReference>
<dbReference type="OrthoDB" id="9780326at2"/>
<reference evidence="7 8" key="1">
    <citation type="submission" date="2012-06" db="EMBL/GenBank/DDBJ databases">
        <title>The complete genome of Aequorivita sublithincola DSM 14238.</title>
        <authorList>
            <consortium name="US DOE Joint Genome Institute (JGI-PGF)"/>
            <person name="Lucas S."/>
            <person name="Copeland A."/>
            <person name="Lapidus A."/>
            <person name="Goodwin L."/>
            <person name="Pitluck S."/>
            <person name="Peters L."/>
            <person name="Munk A.C.C."/>
            <person name="Kyrpides N."/>
            <person name="Mavromatis K."/>
            <person name="Pagani I."/>
            <person name="Ivanova N."/>
            <person name="Ovchinnikova G."/>
            <person name="Zeytun A."/>
            <person name="Detter J.C."/>
            <person name="Han C."/>
            <person name="Land M."/>
            <person name="Hauser L."/>
            <person name="Markowitz V."/>
            <person name="Cheng J.-F."/>
            <person name="Hugenholtz P."/>
            <person name="Woyke T."/>
            <person name="Wu D."/>
            <person name="Tindall B."/>
            <person name="Faehnrich R."/>
            <person name="Brambilla E."/>
            <person name="Klenk H.-P."/>
            <person name="Eisen J.A."/>
        </authorList>
    </citation>
    <scope>NUCLEOTIDE SEQUENCE [LARGE SCALE GENOMIC DNA]</scope>
    <source>
        <strain evidence="8">DSM 14238 / LMG 21431 / ACAM 643 / 9-3</strain>
    </source>
</reference>
<sequence>MDKNKPDVFLEVVEKHKGILYKVANSYCQNFEDRKDLIQEIIIQLWKSFENYNEKFKYSTWIYQISLNVAISFYRKENSRKRISNPLVTDIFDFTDTEIAEEKETNLGLLNHLISKLDNLNKALMLLYLEEKNYKEISEIIGITETNVATKISRIKSKLKAEFDQIKNH</sequence>
<name>I3Z035_AEQSU</name>
<evidence type="ECO:0000313" key="7">
    <source>
        <dbReference type="EMBL" id="AFL82603.1"/>
    </source>
</evidence>
<keyword evidence="4" id="KW-0804">Transcription</keyword>
<dbReference type="Pfam" id="PF08281">
    <property type="entry name" value="Sigma70_r4_2"/>
    <property type="match status" value="1"/>
</dbReference>
<dbReference type="PANTHER" id="PTHR43133">
    <property type="entry name" value="RNA POLYMERASE ECF-TYPE SIGMA FACTO"/>
    <property type="match status" value="1"/>
</dbReference>
<dbReference type="KEGG" id="asl:Aeqsu_3169"/>
<proteinExistence type="inferred from homology"/>
<dbReference type="InterPro" id="IPR039425">
    <property type="entry name" value="RNA_pol_sigma-70-like"/>
</dbReference>
<keyword evidence="8" id="KW-1185">Reference proteome</keyword>
<dbReference type="NCBIfam" id="TIGR02937">
    <property type="entry name" value="sigma70-ECF"/>
    <property type="match status" value="1"/>
</dbReference>
<dbReference type="eggNOG" id="COG1595">
    <property type="taxonomic scope" value="Bacteria"/>
</dbReference>
<evidence type="ECO:0000256" key="3">
    <source>
        <dbReference type="ARBA" id="ARBA00023082"/>
    </source>
</evidence>
<gene>
    <name evidence="7" type="ordered locus">Aeqsu_3169</name>
</gene>
<dbReference type="PANTHER" id="PTHR43133:SF45">
    <property type="entry name" value="RNA POLYMERASE ECF-TYPE SIGMA FACTOR"/>
    <property type="match status" value="1"/>
</dbReference>
<dbReference type="GO" id="GO:0003677">
    <property type="term" value="F:DNA binding"/>
    <property type="evidence" value="ECO:0007669"/>
    <property type="project" value="InterPro"/>
</dbReference>
<dbReference type="InterPro" id="IPR007627">
    <property type="entry name" value="RNA_pol_sigma70_r2"/>
</dbReference>
<dbReference type="Proteomes" id="UP000006049">
    <property type="component" value="Chromosome"/>
</dbReference>
<dbReference type="HOGENOM" id="CLU_047691_3_3_10"/>
<keyword evidence="3" id="KW-0731">Sigma factor</keyword>
<evidence type="ECO:0000256" key="4">
    <source>
        <dbReference type="ARBA" id="ARBA00023163"/>
    </source>
</evidence>
<dbReference type="GO" id="GO:0000428">
    <property type="term" value="C:DNA-directed RNA polymerase complex"/>
    <property type="evidence" value="ECO:0007669"/>
    <property type="project" value="UniProtKB-KW"/>
</dbReference>
<keyword evidence="7" id="KW-0240">DNA-directed RNA polymerase</keyword>
<feature type="domain" description="RNA polymerase sigma-70 region 2" evidence="5">
    <location>
        <begin position="13"/>
        <end position="78"/>
    </location>
</feature>